<dbReference type="InterPro" id="IPR036237">
    <property type="entry name" value="Xyl_isomerase-like_sf"/>
</dbReference>
<evidence type="ECO:0000259" key="1">
    <source>
        <dbReference type="Pfam" id="PF01261"/>
    </source>
</evidence>
<dbReference type="Pfam" id="PF01261">
    <property type="entry name" value="AP_endonuc_2"/>
    <property type="match status" value="1"/>
</dbReference>
<dbReference type="AlphaFoldDB" id="A0A7H0H3I7"/>
<organism evidence="2 3">
    <name type="scientific">Tessaracoccus defluvii</name>
    <dbReference type="NCBI Taxonomy" id="1285901"/>
    <lineage>
        <taxon>Bacteria</taxon>
        <taxon>Bacillati</taxon>
        <taxon>Actinomycetota</taxon>
        <taxon>Actinomycetes</taxon>
        <taxon>Propionibacteriales</taxon>
        <taxon>Propionibacteriaceae</taxon>
        <taxon>Tessaracoccus</taxon>
    </lineage>
</organism>
<gene>
    <name evidence="2" type="ORF">H9L22_12650</name>
</gene>
<dbReference type="PANTHER" id="PTHR12110">
    <property type="entry name" value="HYDROXYPYRUVATE ISOMERASE"/>
    <property type="match status" value="1"/>
</dbReference>
<sequence length="302" mass="32160">MIKIANAPVSYGVFGLARPDLVTLPTGDALLGLVRDAGYEGIDLGAHGLFGTGDSLVDALDRHGLGLAGGWLDYPFAGTDAEFAAAFDASLPVLDDFALVAAAQDGPGPLPTIADSGDAARKACPGGAPELQLTGAAWERFVTRLEKVAAHVRSLGLEPTFHHHAVTYIETPAEIDAFLRDTTMDLTFDTGHLLLGGGDPATDFARWAPRVNHLHLKDADLRILEAAKGSDNPLRDVWEKRVFVALGEGDLDLDGIATDILASGFSSWLVVEQDIVVMSEADLQRAIADQVANRDTIRRWFA</sequence>
<protein>
    <submittedName>
        <fullName evidence="2">TIM barrel protein</fullName>
    </submittedName>
</protein>
<dbReference type="KEGG" id="tdf:H9L22_12650"/>
<keyword evidence="3" id="KW-1185">Reference proteome</keyword>
<dbReference type="Proteomes" id="UP000516117">
    <property type="component" value="Chromosome"/>
</dbReference>
<dbReference type="InterPro" id="IPR050312">
    <property type="entry name" value="IolE/XylAMocC-like"/>
</dbReference>
<dbReference type="Gene3D" id="3.20.20.150">
    <property type="entry name" value="Divalent-metal-dependent TIM barrel enzymes"/>
    <property type="match status" value="1"/>
</dbReference>
<feature type="domain" description="Xylose isomerase-like TIM barrel" evidence="1">
    <location>
        <begin position="33"/>
        <end position="273"/>
    </location>
</feature>
<accession>A0A7H0H3I7</accession>
<dbReference type="PANTHER" id="PTHR12110:SF41">
    <property type="entry name" value="INOSOSE DEHYDRATASE"/>
    <property type="match status" value="1"/>
</dbReference>
<reference evidence="2 3" key="1">
    <citation type="submission" date="2020-08" db="EMBL/GenBank/DDBJ databases">
        <title>Genome sequence of Tessaracoccus defluvii JCM 17540T.</title>
        <authorList>
            <person name="Hyun D.-W."/>
            <person name="Bae J.-W."/>
        </authorList>
    </citation>
    <scope>NUCLEOTIDE SEQUENCE [LARGE SCALE GENOMIC DNA]</scope>
    <source>
        <strain evidence="2 3">JCM 17540</strain>
    </source>
</reference>
<evidence type="ECO:0000313" key="3">
    <source>
        <dbReference type="Proteomes" id="UP000516117"/>
    </source>
</evidence>
<proteinExistence type="predicted"/>
<name>A0A7H0H3I7_9ACTN</name>
<dbReference type="RefSeq" id="WP_187720239.1">
    <property type="nucleotide sequence ID" value="NZ_BAABBL010000007.1"/>
</dbReference>
<dbReference type="EMBL" id="CP060789">
    <property type="protein sequence ID" value="QNP55103.1"/>
    <property type="molecule type" value="Genomic_DNA"/>
</dbReference>
<dbReference type="InterPro" id="IPR013022">
    <property type="entry name" value="Xyl_isomerase-like_TIM-brl"/>
</dbReference>
<dbReference type="SUPFAM" id="SSF51658">
    <property type="entry name" value="Xylose isomerase-like"/>
    <property type="match status" value="1"/>
</dbReference>
<evidence type="ECO:0000313" key="2">
    <source>
        <dbReference type="EMBL" id="QNP55103.1"/>
    </source>
</evidence>